<reference evidence="2" key="2">
    <citation type="submission" date="2020-05" db="UniProtKB">
        <authorList>
            <consortium name="EnsemblMetazoa"/>
        </authorList>
    </citation>
    <scope>IDENTIFICATION</scope>
    <source>
        <strain evidence="2">wikel</strain>
    </source>
</reference>
<proteinExistence type="predicted"/>
<accession>B7Q256</accession>
<reference evidence="1 3" key="1">
    <citation type="submission" date="2008-03" db="EMBL/GenBank/DDBJ databases">
        <title>Annotation of Ixodes scapularis.</title>
        <authorList>
            <consortium name="Ixodes scapularis Genome Project Consortium"/>
            <person name="Caler E."/>
            <person name="Hannick L.I."/>
            <person name="Bidwell S."/>
            <person name="Joardar V."/>
            <person name="Thiagarajan M."/>
            <person name="Amedeo P."/>
            <person name="Galinsky K.J."/>
            <person name="Schobel S."/>
            <person name="Inman J."/>
            <person name="Hostetler J."/>
            <person name="Miller J."/>
            <person name="Hammond M."/>
            <person name="Megy K."/>
            <person name="Lawson D."/>
            <person name="Kodira C."/>
            <person name="Sutton G."/>
            <person name="Meyer J."/>
            <person name="Hill C.A."/>
            <person name="Birren B."/>
            <person name="Nene V."/>
            <person name="Collins F."/>
            <person name="Alarcon-Chaidez F."/>
            <person name="Wikel S."/>
            <person name="Strausberg R."/>
        </authorList>
    </citation>
    <scope>NUCLEOTIDE SEQUENCE [LARGE SCALE GENOMIC DNA]</scope>
    <source>
        <strain evidence="3">Wikel</strain>
        <strain evidence="1">Wikel colony</strain>
    </source>
</reference>
<dbReference type="Proteomes" id="UP000001555">
    <property type="component" value="Unassembled WGS sequence"/>
</dbReference>
<name>B7Q256_IXOSC</name>
<dbReference type="PaxDb" id="6945-B7Q256"/>
<protein>
    <submittedName>
        <fullName evidence="1 2">Uncharacterized protein</fullName>
    </submittedName>
</protein>
<sequence length="123" mass="13737">MSETPKRRKLYLKPFFYRDGLLRSTEHRSLCAERCDVSADNKPSDPGNSSVYCVCCSTDSQARALMQNLVQCNGYFGCSWCLHPGKTVEGRVKHPIGSASMPDRTKEGVERNMAEAFETGTHV</sequence>
<dbReference type="EMBL" id="ABJB010904278">
    <property type="status" value="NOT_ANNOTATED_CDS"/>
    <property type="molecule type" value="Genomic_DNA"/>
</dbReference>
<evidence type="ECO:0000313" key="2">
    <source>
        <dbReference type="EnsemblMetazoa" id="ISCW009454-PA"/>
    </source>
</evidence>
<keyword evidence="3" id="KW-1185">Reference proteome</keyword>
<dbReference type="VEuPathDB" id="VectorBase:ISCW009454"/>
<dbReference type="InParanoid" id="B7Q256"/>
<gene>
    <name evidence="1" type="ORF">IscW_ISCW009454</name>
</gene>
<dbReference type="HOGENOM" id="CLU_2017763_0_0_1"/>
<dbReference type="EnsemblMetazoa" id="ISCW009454-RA">
    <property type="protein sequence ID" value="ISCW009454-PA"/>
    <property type="gene ID" value="ISCW009454"/>
</dbReference>
<evidence type="ECO:0000313" key="3">
    <source>
        <dbReference type="Proteomes" id="UP000001555"/>
    </source>
</evidence>
<organism>
    <name type="scientific">Ixodes scapularis</name>
    <name type="common">Black-legged tick</name>
    <name type="synonym">Deer tick</name>
    <dbReference type="NCBI Taxonomy" id="6945"/>
    <lineage>
        <taxon>Eukaryota</taxon>
        <taxon>Metazoa</taxon>
        <taxon>Ecdysozoa</taxon>
        <taxon>Arthropoda</taxon>
        <taxon>Chelicerata</taxon>
        <taxon>Arachnida</taxon>
        <taxon>Acari</taxon>
        <taxon>Parasitiformes</taxon>
        <taxon>Ixodida</taxon>
        <taxon>Ixodoidea</taxon>
        <taxon>Ixodidae</taxon>
        <taxon>Ixodinae</taxon>
        <taxon>Ixodes</taxon>
    </lineage>
</organism>
<dbReference type="VEuPathDB" id="VectorBase:ISCI009454"/>
<dbReference type="AlphaFoldDB" id="B7Q256"/>
<dbReference type="STRING" id="6945.B7Q256"/>
<evidence type="ECO:0000313" key="1">
    <source>
        <dbReference type="EMBL" id="EEC12928.1"/>
    </source>
</evidence>
<dbReference type="EMBL" id="DS841568">
    <property type="protein sequence ID" value="EEC12928.1"/>
    <property type="molecule type" value="Genomic_DNA"/>
</dbReference>